<dbReference type="Pfam" id="PF09400">
    <property type="entry name" value="DUF2002"/>
    <property type="match status" value="1"/>
</dbReference>
<dbReference type="Gene3D" id="3.90.1150.40">
    <property type="entry name" value="Protein of unknown function DUF2002"/>
    <property type="match status" value="1"/>
</dbReference>
<reference evidence="2 4" key="2">
    <citation type="submission" date="2015-03" db="EMBL/GenBank/DDBJ databases">
        <authorList>
            <person name="Murphy D."/>
        </authorList>
    </citation>
    <scope>NUCLEOTIDE SEQUENCE [LARGE SCALE GENOMIC DNA]</scope>
    <source>
        <strain evidence="2 4">Y233</strain>
    </source>
</reference>
<reference evidence="1 3" key="1">
    <citation type="journal article" date="2014" name="Genome Announc.">
        <title>Genome Sequence of Yersinia similis Y228T, a Member of the Yersinia pseudotuberculosis Complex.</title>
        <authorList>
            <person name="Sprague L.D."/>
            <person name="Neubauer H."/>
        </authorList>
    </citation>
    <scope>NUCLEOTIDE SEQUENCE [LARGE SCALE GENOMIC DNA]</scope>
    <source>
        <strain evidence="1 3">228</strain>
    </source>
</reference>
<dbReference type="EMBL" id="CP007230">
    <property type="protein sequence ID" value="AHK18134.1"/>
    <property type="molecule type" value="Genomic_DNA"/>
</dbReference>
<gene>
    <name evidence="1" type="ORF">BF17_01210</name>
    <name evidence="2" type="ORF">ERS008667_02700</name>
</gene>
<evidence type="ECO:0000313" key="1">
    <source>
        <dbReference type="EMBL" id="AHK18134.1"/>
    </source>
</evidence>
<dbReference type="Proteomes" id="UP000019439">
    <property type="component" value="Chromosome"/>
</dbReference>
<evidence type="ECO:0000313" key="2">
    <source>
        <dbReference type="EMBL" id="CNI19226.1"/>
    </source>
</evidence>
<sequence length="111" mass="12798">MYLRPDEVAKVLENAGFERVYTVNEAYGYQKGRHYVYVNRESYMGRTALVIHPSQKDKSIGLSMPTALIKTSNKYIEFPLYLVGAVGEYYGIAHGFSSRELLLNFLDRMFE</sequence>
<organism evidence="2 4">
    <name type="scientific">Yersinia similis</name>
    <dbReference type="NCBI Taxonomy" id="367190"/>
    <lineage>
        <taxon>Bacteria</taxon>
        <taxon>Pseudomonadati</taxon>
        <taxon>Pseudomonadota</taxon>
        <taxon>Gammaproteobacteria</taxon>
        <taxon>Enterobacterales</taxon>
        <taxon>Yersiniaceae</taxon>
        <taxon>Yersinia</taxon>
    </lineage>
</organism>
<evidence type="ECO:0000313" key="4">
    <source>
        <dbReference type="Proteomes" id="UP000038204"/>
    </source>
</evidence>
<dbReference type="KEGG" id="ysi:BF17_01210"/>
<keyword evidence="3" id="KW-1185">Reference proteome</keyword>
<name>A0A0T9QMS9_9GAMM</name>
<dbReference type="RefSeq" id="WP_025380956.1">
    <property type="nucleotide sequence ID" value="NZ_CGBP01000003.1"/>
</dbReference>
<dbReference type="GeneID" id="96662315"/>
<dbReference type="AlphaFoldDB" id="A0A0T9QMS9"/>
<dbReference type="SUPFAM" id="SSF159894">
    <property type="entry name" value="YgaC/TfoX-N like"/>
    <property type="match status" value="1"/>
</dbReference>
<dbReference type="PATRIC" id="fig|367190.3.peg.180"/>
<dbReference type="EMBL" id="CQBK01000018">
    <property type="protein sequence ID" value="CNI19226.1"/>
    <property type="molecule type" value="Genomic_DNA"/>
</dbReference>
<dbReference type="InterPro" id="IPR018994">
    <property type="entry name" value="DUF2002"/>
</dbReference>
<accession>A0A0T9QMS9</accession>
<proteinExistence type="predicted"/>
<dbReference type="Proteomes" id="UP000038204">
    <property type="component" value="Unassembled WGS sequence"/>
</dbReference>
<protein>
    <submittedName>
        <fullName evidence="2">Protein of uncharacterized function (DUF2002)</fullName>
    </submittedName>
</protein>
<dbReference type="NCBIfam" id="NF007843">
    <property type="entry name" value="PRK10556.1-1"/>
    <property type="match status" value="1"/>
</dbReference>
<evidence type="ECO:0000313" key="3">
    <source>
        <dbReference type="Proteomes" id="UP000019439"/>
    </source>
</evidence>